<evidence type="ECO:0000313" key="2">
    <source>
        <dbReference type="Proteomes" id="UP001234787"/>
    </source>
</evidence>
<organism evidence="1 2">
    <name type="scientific">Cryptomeria japonica</name>
    <name type="common">Japanese cedar</name>
    <name type="synonym">Cupressus japonica</name>
    <dbReference type="NCBI Taxonomy" id="3369"/>
    <lineage>
        <taxon>Eukaryota</taxon>
        <taxon>Viridiplantae</taxon>
        <taxon>Streptophyta</taxon>
        <taxon>Embryophyta</taxon>
        <taxon>Tracheophyta</taxon>
        <taxon>Spermatophyta</taxon>
        <taxon>Pinopsida</taxon>
        <taxon>Pinidae</taxon>
        <taxon>Conifers II</taxon>
        <taxon>Cupressales</taxon>
        <taxon>Cupressaceae</taxon>
        <taxon>Cryptomeria</taxon>
    </lineage>
</organism>
<sequence>MADLTRFDHSDNFPERSWWGGSNSVYRLGRVKDTNTLFQEMSWRISSEGNWRADGTSYVLFSDGWVCDSEHFLSGATHNELIQLQRVGYAHCIGA</sequence>
<comment type="caution">
    <text evidence="1">The sequence shown here is derived from an EMBL/GenBank/DDBJ whole genome shotgun (WGS) entry which is preliminary data.</text>
</comment>
<dbReference type="AlphaFoldDB" id="A0AAD3RPV1"/>
<gene>
    <name evidence="1" type="ORF">SUGI_1228050</name>
</gene>
<proteinExistence type="predicted"/>
<reference evidence="1" key="1">
    <citation type="submission" date="2022-12" db="EMBL/GenBank/DDBJ databases">
        <title>Chromosome-Level Genome Assembly of Japanese Cedar (Cryptomeriajaponica D. Don).</title>
        <authorList>
            <person name="Fujino T."/>
            <person name="Yamaguchi K."/>
            <person name="Yokoyama T."/>
            <person name="Hamanaka T."/>
            <person name="Harazono Y."/>
            <person name="Kamada H."/>
            <person name="Kobayashi W."/>
            <person name="Ujino-Ihara T."/>
            <person name="Uchiyama K."/>
            <person name="Matsumoto A."/>
            <person name="Izuno A."/>
            <person name="Tsumura Y."/>
            <person name="Toyoda A."/>
            <person name="Shigenobu S."/>
            <person name="Moriguchi Y."/>
            <person name="Ueno S."/>
            <person name="Kasahara M."/>
        </authorList>
    </citation>
    <scope>NUCLEOTIDE SEQUENCE</scope>
</reference>
<dbReference type="Proteomes" id="UP001234787">
    <property type="component" value="Unassembled WGS sequence"/>
</dbReference>
<name>A0AAD3RPV1_CRYJA</name>
<evidence type="ECO:0000313" key="1">
    <source>
        <dbReference type="EMBL" id="GLJ56558.1"/>
    </source>
</evidence>
<protein>
    <submittedName>
        <fullName evidence="1">Uncharacterized protein</fullName>
    </submittedName>
</protein>
<accession>A0AAD3RPV1</accession>
<dbReference type="EMBL" id="BSEH01000022">
    <property type="protein sequence ID" value="GLJ56558.1"/>
    <property type="molecule type" value="Genomic_DNA"/>
</dbReference>
<keyword evidence="2" id="KW-1185">Reference proteome</keyword>